<reference evidence="1" key="1">
    <citation type="journal article" date="2020" name="Fungal Divers.">
        <title>Resolving the Mortierellaceae phylogeny through synthesis of multi-gene phylogenetics and phylogenomics.</title>
        <authorList>
            <person name="Vandepol N."/>
            <person name="Liber J."/>
            <person name="Desiro A."/>
            <person name="Na H."/>
            <person name="Kennedy M."/>
            <person name="Barry K."/>
            <person name="Grigoriev I.V."/>
            <person name="Miller A.N."/>
            <person name="O'Donnell K."/>
            <person name="Stajich J.E."/>
            <person name="Bonito G."/>
        </authorList>
    </citation>
    <scope>NUCLEOTIDE SEQUENCE</scope>
    <source>
        <strain evidence="1">KOD948</strain>
    </source>
</reference>
<comment type="caution">
    <text evidence="1">The sequence shown here is derived from an EMBL/GenBank/DDBJ whole genome shotgun (WGS) entry which is preliminary data.</text>
</comment>
<keyword evidence="2" id="KW-1185">Reference proteome</keyword>
<dbReference type="AlphaFoldDB" id="A0A9P6PI39"/>
<organism evidence="1 2">
    <name type="scientific">Mortierella polycephala</name>
    <dbReference type="NCBI Taxonomy" id="41804"/>
    <lineage>
        <taxon>Eukaryota</taxon>
        <taxon>Fungi</taxon>
        <taxon>Fungi incertae sedis</taxon>
        <taxon>Mucoromycota</taxon>
        <taxon>Mortierellomycotina</taxon>
        <taxon>Mortierellomycetes</taxon>
        <taxon>Mortierellales</taxon>
        <taxon>Mortierellaceae</taxon>
        <taxon>Mortierella</taxon>
    </lineage>
</organism>
<evidence type="ECO:0000313" key="1">
    <source>
        <dbReference type="EMBL" id="KAG0247203.1"/>
    </source>
</evidence>
<proteinExistence type="predicted"/>
<dbReference type="Proteomes" id="UP000726737">
    <property type="component" value="Unassembled WGS sequence"/>
</dbReference>
<evidence type="ECO:0000313" key="2">
    <source>
        <dbReference type="Proteomes" id="UP000726737"/>
    </source>
</evidence>
<evidence type="ECO:0008006" key="3">
    <source>
        <dbReference type="Google" id="ProtNLM"/>
    </source>
</evidence>
<accession>A0A9P6PI39</accession>
<feature type="non-terminal residue" evidence="1">
    <location>
        <position position="1"/>
    </location>
</feature>
<dbReference type="OrthoDB" id="2423977at2759"/>
<name>A0A9P6PI39_9FUNG</name>
<protein>
    <recommendedName>
        <fullName evidence="3">F-box domain-containing protein</fullName>
    </recommendedName>
</protein>
<dbReference type="EMBL" id="JAAAJA010001532">
    <property type="protein sequence ID" value="KAG0247203.1"/>
    <property type="molecule type" value="Genomic_DNA"/>
</dbReference>
<gene>
    <name evidence="1" type="ORF">BG011_001874</name>
</gene>
<sequence length="527" mass="61010">MSSHPRLPLECLQLIIQHIADKNDLLTLTALLRVNRYVCEATLPFLYNDPFKQSHYSENIYTSRRRLAQTLLRQAPPERISDLVRATIMDWPVERDETDENFQPTTPMPKLPLINHDDKSKEAYPPPVFNYLAHTRHLDFNSLMVYYTRYSHHRTMNYTPAHIKKYMDDHNLADGLRHKSTNSLFSPTAASISIDQYLEIMIRADLQWALCNPDQVQSLRIPLPYIKRYLDCVQDLKALFSVEFDIYGDMEVSPELLSSMSTEDQAHAKQIQQEAFSNIQDMVRFVEKHTSLHRDVLQLVNWPSISDTLGSSLLAEDLQVRLFRCLPPLLNPQHLDSRNWRQLVARFENTNLECVESMECPRNWQEILGSFADTFLRRCRSLKSLRWFVDRCDDFQWAVDEKRQHDADLAKGLVPKPLVPLRTINFSYKDIGLGREIDDIAIAFGDTLGSLQVYGPYPNGNGVGQPPQLRFGQGWHLPQLSLLESCPRIGTLHMAPEALVDCAWHMENEVLRVLFHEIAPNIQHLVE</sequence>